<reference evidence="3 4" key="1">
    <citation type="submission" date="2017-07" db="EMBL/GenBank/DDBJ databases">
        <authorList>
            <person name="Talla V."/>
            <person name="Backstrom N."/>
        </authorList>
    </citation>
    <scope>NUCLEOTIDE SEQUENCE [LARGE SCALE GENOMIC DNA]</scope>
</reference>
<feature type="region of interest" description="Disordered" evidence="1">
    <location>
        <begin position="106"/>
        <end position="130"/>
    </location>
</feature>
<evidence type="ECO:0000313" key="4">
    <source>
        <dbReference type="Proteomes" id="UP000324832"/>
    </source>
</evidence>
<dbReference type="Proteomes" id="UP000324832">
    <property type="component" value="Unassembled WGS sequence"/>
</dbReference>
<dbReference type="InterPro" id="IPR032412">
    <property type="entry name" value="Myosin-VI_CBD"/>
</dbReference>
<evidence type="ECO:0000259" key="2">
    <source>
        <dbReference type="Pfam" id="PF16521"/>
    </source>
</evidence>
<evidence type="ECO:0000256" key="1">
    <source>
        <dbReference type="SAM" id="MobiDB-lite"/>
    </source>
</evidence>
<dbReference type="Pfam" id="PF16521">
    <property type="entry name" value="Myosin-VI_CBD"/>
    <property type="match status" value="1"/>
</dbReference>
<feature type="region of interest" description="Disordered" evidence="1">
    <location>
        <begin position="26"/>
        <end position="67"/>
    </location>
</feature>
<sequence length="223" mass="26588">MHTVCFLREEQERLRRLEAELRAAEEAKRQEMERIRQEEENRRLKAEMEARRKAEEAERTKQEEADRVAAFKLQQQLEEAARADQENRDRLEQERRDHEMAVRLARETNGHVEGSPPQLRSFPTMDSMNGENKLNRYRACRHEFHRRLKVYHAWKAKNARKSTMNEQERAPQSIMDAGVDDMQMCELSLDETGLTRKRGAEILEHEFEREWALHGGPPYRPTH</sequence>
<name>A0A5E4QDW5_9NEOP</name>
<keyword evidence="4" id="KW-1185">Reference proteome</keyword>
<organism evidence="3 4">
    <name type="scientific">Leptidea sinapis</name>
    <dbReference type="NCBI Taxonomy" id="189913"/>
    <lineage>
        <taxon>Eukaryota</taxon>
        <taxon>Metazoa</taxon>
        <taxon>Ecdysozoa</taxon>
        <taxon>Arthropoda</taxon>
        <taxon>Hexapoda</taxon>
        <taxon>Insecta</taxon>
        <taxon>Pterygota</taxon>
        <taxon>Neoptera</taxon>
        <taxon>Endopterygota</taxon>
        <taxon>Lepidoptera</taxon>
        <taxon>Glossata</taxon>
        <taxon>Ditrysia</taxon>
        <taxon>Papilionoidea</taxon>
        <taxon>Pieridae</taxon>
        <taxon>Dismorphiinae</taxon>
        <taxon>Leptidea</taxon>
    </lineage>
</organism>
<evidence type="ECO:0000313" key="3">
    <source>
        <dbReference type="EMBL" id="VVC95724.1"/>
    </source>
</evidence>
<proteinExistence type="predicted"/>
<gene>
    <name evidence="3" type="ORF">LSINAPIS_LOCUS7376</name>
</gene>
<dbReference type="AlphaFoldDB" id="A0A5E4QDW5"/>
<dbReference type="EMBL" id="FZQP02002437">
    <property type="protein sequence ID" value="VVC95724.1"/>
    <property type="molecule type" value="Genomic_DNA"/>
</dbReference>
<feature type="domain" description="Myosin VI cargo binding" evidence="2">
    <location>
        <begin position="167"/>
        <end position="216"/>
    </location>
</feature>
<protein>
    <recommendedName>
        <fullName evidence="2">Myosin VI cargo binding domain-containing protein</fullName>
    </recommendedName>
</protein>
<accession>A0A5E4QDW5</accession>